<dbReference type="PANTHER" id="PTHR47481">
    <property type="match status" value="1"/>
</dbReference>
<dbReference type="AlphaFoldDB" id="A0AAP0PTV8"/>
<organism evidence="1 2">
    <name type="scientific">Stephania japonica</name>
    <dbReference type="NCBI Taxonomy" id="461633"/>
    <lineage>
        <taxon>Eukaryota</taxon>
        <taxon>Viridiplantae</taxon>
        <taxon>Streptophyta</taxon>
        <taxon>Embryophyta</taxon>
        <taxon>Tracheophyta</taxon>
        <taxon>Spermatophyta</taxon>
        <taxon>Magnoliopsida</taxon>
        <taxon>Ranunculales</taxon>
        <taxon>Menispermaceae</taxon>
        <taxon>Menispermoideae</taxon>
        <taxon>Cissampelideae</taxon>
        <taxon>Stephania</taxon>
    </lineage>
</organism>
<sequence length="147" mass="16117">MTMNEFLKRMKDISDSLSTAGSPIPVSELISCILTGLDNEYLPISSILEQKDELTWQELQSTLLGFEAKLNHLQTMIGVNSLSLNSPNQVNSAEVKQGGSQPWNNSKQNVGYGETIIPEEKVVGTIVVEVVLDIQITIGLLIKFAVK</sequence>
<reference evidence="1 2" key="1">
    <citation type="submission" date="2024-01" db="EMBL/GenBank/DDBJ databases">
        <title>Genome assemblies of Stephania.</title>
        <authorList>
            <person name="Yang L."/>
        </authorList>
    </citation>
    <scope>NUCLEOTIDE SEQUENCE [LARGE SCALE GENOMIC DNA]</scope>
    <source>
        <strain evidence="1">QJT</strain>
        <tissue evidence="1">Leaf</tissue>
    </source>
</reference>
<dbReference type="EMBL" id="JBBNAE010000001">
    <property type="protein sequence ID" value="KAK9156247.1"/>
    <property type="molecule type" value="Genomic_DNA"/>
</dbReference>
<proteinExistence type="predicted"/>
<dbReference type="Pfam" id="PF14223">
    <property type="entry name" value="Retrotran_gag_2"/>
    <property type="match status" value="1"/>
</dbReference>
<evidence type="ECO:0000313" key="1">
    <source>
        <dbReference type="EMBL" id="KAK9156247.1"/>
    </source>
</evidence>
<comment type="caution">
    <text evidence="1">The sequence shown here is derived from an EMBL/GenBank/DDBJ whole genome shotgun (WGS) entry which is preliminary data.</text>
</comment>
<keyword evidence="2" id="KW-1185">Reference proteome</keyword>
<name>A0AAP0PTV8_9MAGN</name>
<evidence type="ECO:0000313" key="2">
    <source>
        <dbReference type="Proteomes" id="UP001417504"/>
    </source>
</evidence>
<protein>
    <submittedName>
        <fullName evidence="1">Uncharacterized protein</fullName>
    </submittedName>
</protein>
<accession>A0AAP0PTV8</accession>
<gene>
    <name evidence="1" type="ORF">Sjap_003727</name>
</gene>
<dbReference type="Proteomes" id="UP001417504">
    <property type="component" value="Unassembled WGS sequence"/>
</dbReference>
<dbReference type="PANTHER" id="PTHR47481:SF34">
    <property type="entry name" value="CCHC-TYPE DOMAIN-CONTAINING PROTEIN"/>
    <property type="match status" value="1"/>
</dbReference>